<feature type="domain" description="PTS EIIA type-4" evidence="2">
    <location>
        <begin position="2"/>
        <end position="125"/>
    </location>
</feature>
<protein>
    <submittedName>
        <fullName evidence="3">PTS system ascorbate-specific IIA component</fullName>
    </submittedName>
</protein>
<dbReference type="EMBL" id="JACHHP010000003">
    <property type="protein sequence ID" value="MBB5208403.1"/>
    <property type="molecule type" value="Genomic_DNA"/>
</dbReference>
<dbReference type="GO" id="GO:0009401">
    <property type="term" value="P:phosphoenolpyruvate-dependent sugar phosphotransferase system"/>
    <property type="evidence" value="ECO:0007669"/>
    <property type="project" value="InterPro"/>
</dbReference>
<evidence type="ECO:0000313" key="3">
    <source>
        <dbReference type="EMBL" id="MBB5208403.1"/>
    </source>
</evidence>
<dbReference type="PANTHER" id="PTHR33799">
    <property type="entry name" value="PTS PERMEASE-RELATED-RELATED"/>
    <property type="match status" value="1"/>
</dbReference>
<sequence>MSVGLLLVAHPGVASQYGALIERLLGRLPLRLEIFELAFDEPLDAALPRASAALRRADGGDGVLILTDVYGASPSNLAARLTQLGTPSRRVAGMNLPMVLRVCNYPDLSLDQLAQTAVSGGKTGVILDHA</sequence>
<accession>A0A7W8G128</accession>
<evidence type="ECO:0000259" key="2">
    <source>
        <dbReference type="PROSITE" id="PS51096"/>
    </source>
</evidence>
<keyword evidence="4" id="KW-1185">Reference proteome</keyword>
<name>A0A7W8G128_9GAMM</name>
<dbReference type="RefSeq" id="WP_183960935.1">
    <property type="nucleotide sequence ID" value="NZ_JACHHP010000003.1"/>
</dbReference>
<dbReference type="InterPro" id="IPR004701">
    <property type="entry name" value="PTS_EIIA_man-typ"/>
</dbReference>
<evidence type="ECO:0000256" key="1">
    <source>
        <dbReference type="ARBA" id="ARBA00022679"/>
    </source>
</evidence>
<dbReference type="GO" id="GO:0016740">
    <property type="term" value="F:transferase activity"/>
    <property type="evidence" value="ECO:0007669"/>
    <property type="project" value="UniProtKB-KW"/>
</dbReference>
<dbReference type="Proteomes" id="UP000521199">
    <property type="component" value="Unassembled WGS sequence"/>
</dbReference>
<dbReference type="Gene3D" id="3.40.50.510">
    <property type="entry name" value="Phosphotransferase system, mannose-type IIA component"/>
    <property type="match status" value="1"/>
</dbReference>
<dbReference type="InterPro" id="IPR051471">
    <property type="entry name" value="Bacterial_PTS_sugar_comp"/>
</dbReference>
<keyword evidence="1" id="KW-0808">Transferase</keyword>
<dbReference type="PROSITE" id="PS51096">
    <property type="entry name" value="PTS_EIIA_TYPE_4"/>
    <property type="match status" value="1"/>
</dbReference>
<dbReference type="GO" id="GO:0016020">
    <property type="term" value="C:membrane"/>
    <property type="evidence" value="ECO:0007669"/>
    <property type="project" value="InterPro"/>
</dbReference>
<dbReference type="SUPFAM" id="SSF53062">
    <property type="entry name" value="PTS system fructose IIA component-like"/>
    <property type="match status" value="1"/>
</dbReference>
<dbReference type="InterPro" id="IPR036662">
    <property type="entry name" value="PTS_EIIA_man-typ_sf"/>
</dbReference>
<dbReference type="AlphaFoldDB" id="A0A7W8G128"/>
<evidence type="ECO:0000313" key="4">
    <source>
        <dbReference type="Proteomes" id="UP000521199"/>
    </source>
</evidence>
<dbReference type="PANTHER" id="PTHR33799:SF1">
    <property type="entry name" value="PTS SYSTEM MANNOSE-SPECIFIC EIIAB COMPONENT-RELATED"/>
    <property type="match status" value="1"/>
</dbReference>
<dbReference type="Pfam" id="PF03610">
    <property type="entry name" value="EIIA-man"/>
    <property type="match status" value="1"/>
</dbReference>
<organism evidence="3 4">
    <name type="scientific">Chiayiivirga flava</name>
    <dbReference type="NCBI Taxonomy" id="659595"/>
    <lineage>
        <taxon>Bacteria</taxon>
        <taxon>Pseudomonadati</taxon>
        <taxon>Pseudomonadota</taxon>
        <taxon>Gammaproteobacteria</taxon>
        <taxon>Lysobacterales</taxon>
        <taxon>Lysobacteraceae</taxon>
        <taxon>Chiayiivirga</taxon>
    </lineage>
</organism>
<gene>
    <name evidence="3" type="ORF">HNQ52_001945</name>
</gene>
<proteinExistence type="predicted"/>
<reference evidence="3 4" key="1">
    <citation type="submission" date="2020-08" db="EMBL/GenBank/DDBJ databases">
        <title>Genomic Encyclopedia of Type Strains, Phase IV (KMG-IV): sequencing the most valuable type-strain genomes for metagenomic binning, comparative biology and taxonomic classification.</title>
        <authorList>
            <person name="Goeker M."/>
        </authorList>
    </citation>
    <scope>NUCLEOTIDE SEQUENCE [LARGE SCALE GENOMIC DNA]</scope>
    <source>
        <strain evidence="3 4">DSM 24163</strain>
    </source>
</reference>
<comment type="caution">
    <text evidence="3">The sequence shown here is derived from an EMBL/GenBank/DDBJ whole genome shotgun (WGS) entry which is preliminary data.</text>
</comment>